<dbReference type="Proteomes" id="UP000295260">
    <property type="component" value="Unassembled WGS sequence"/>
</dbReference>
<dbReference type="Pfam" id="PF10677">
    <property type="entry name" value="DUF2490"/>
    <property type="match status" value="1"/>
</dbReference>
<protein>
    <submittedName>
        <fullName evidence="1">Uncharacterized protein DUF2490</fullName>
    </submittedName>
</protein>
<evidence type="ECO:0000313" key="2">
    <source>
        <dbReference type="Proteomes" id="UP000295260"/>
    </source>
</evidence>
<dbReference type="EMBL" id="SNXR01000015">
    <property type="protein sequence ID" value="TDP58257.1"/>
    <property type="molecule type" value="Genomic_DNA"/>
</dbReference>
<proteinExistence type="predicted"/>
<gene>
    <name evidence="1" type="ORF">BC748_2292</name>
</gene>
<name>A0A4R6Q881_9FLAO</name>
<dbReference type="RefSeq" id="WP_162846452.1">
    <property type="nucleotide sequence ID" value="NZ_SNXR01000015.1"/>
</dbReference>
<comment type="caution">
    <text evidence="1">The sequence shown here is derived from an EMBL/GenBank/DDBJ whole genome shotgun (WGS) entry which is preliminary data.</text>
</comment>
<organism evidence="1 2">
    <name type="scientific">Flavobacterium dankookense</name>
    <dbReference type="NCBI Taxonomy" id="706186"/>
    <lineage>
        <taxon>Bacteria</taxon>
        <taxon>Pseudomonadati</taxon>
        <taxon>Bacteroidota</taxon>
        <taxon>Flavobacteriia</taxon>
        <taxon>Flavobacteriales</taxon>
        <taxon>Flavobacteriaceae</taxon>
        <taxon>Flavobacterium</taxon>
    </lineage>
</organism>
<evidence type="ECO:0000313" key="1">
    <source>
        <dbReference type="EMBL" id="TDP58257.1"/>
    </source>
</evidence>
<keyword evidence="2" id="KW-1185">Reference proteome</keyword>
<reference evidence="1 2" key="1">
    <citation type="submission" date="2019-03" db="EMBL/GenBank/DDBJ databases">
        <title>Genomic Encyclopedia of Archaeal and Bacterial Type Strains, Phase II (KMG-II): from individual species to whole genera.</title>
        <authorList>
            <person name="Goeker M."/>
        </authorList>
    </citation>
    <scope>NUCLEOTIDE SEQUENCE [LARGE SCALE GENOMIC DNA]</scope>
    <source>
        <strain evidence="1 2">DSM 25687</strain>
    </source>
</reference>
<accession>A0A4R6Q881</accession>
<dbReference type="AlphaFoldDB" id="A0A4R6Q881"/>
<sequence>MKKLALLFILFFGEIIAQKTVQDQSVWFAYVGQYKVSPKWGYHAEAQFRMDNELEQSLQNLYRVGAIYYLPKNQSVTAGYALVKTLNRSVDDYFSENRIWQQYQVNKKWHSDKNNMTHRFRLEQRWVDQIGLVEDEVVKLATNYQNRLRYLNRNLFQISKFNSDDKEVYGILQSEVFLNLGNNKVNSKFFDQNRFLVGFGLNFENKTRFELGYMNHFITSSSSSNLMRHTVSISLLHNLDFSKTINP</sequence>
<dbReference type="InterPro" id="IPR019619">
    <property type="entry name" value="DUF2490"/>
</dbReference>